<evidence type="ECO:0000313" key="1">
    <source>
        <dbReference type="EMBL" id="SPO46798.1"/>
    </source>
</evidence>
<sequence>MPRRGNCKKLRGGALLQADCQKRLGCISRFSLSHSTCVSSCSASPVDLDLAKLPRFDPGYPTVQQHCQLEPTIGSSRNKRLAFQIAAVQSALAVRDRSVPGRVENRTRFGTA</sequence>
<dbReference type="Proteomes" id="UP000325008">
    <property type="component" value="Unassembled WGS sequence"/>
</dbReference>
<name>A0A5C3FQT4_PSEA2</name>
<dbReference type="AlphaFoldDB" id="A0A5C3FQT4"/>
<proteinExistence type="predicted"/>
<keyword evidence="2" id="KW-1185">Reference proteome</keyword>
<organism evidence="1 2">
    <name type="scientific">Pseudozyma antarctica</name>
    <name type="common">Yeast</name>
    <name type="synonym">Candida antarctica</name>
    <dbReference type="NCBI Taxonomy" id="84753"/>
    <lineage>
        <taxon>Eukaryota</taxon>
        <taxon>Fungi</taxon>
        <taxon>Dikarya</taxon>
        <taxon>Basidiomycota</taxon>
        <taxon>Ustilaginomycotina</taxon>
        <taxon>Ustilaginomycetes</taxon>
        <taxon>Ustilaginales</taxon>
        <taxon>Ustilaginaceae</taxon>
        <taxon>Moesziomyces</taxon>
    </lineage>
</organism>
<reference evidence="1" key="1">
    <citation type="submission" date="2018-03" db="EMBL/GenBank/DDBJ databases">
        <authorList>
            <person name="Guldener U."/>
        </authorList>
    </citation>
    <scope>NUCLEOTIDE SEQUENCE [LARGE SCALE GENOMIC DNA]</scope>
    <source>
        <strain evidence="1">ATCC34888</strain>
    </source>
</reference>
<accession>A0A5C3FQT4</accession>
<protein>
    <submittedName>
        <fullName evidence="1">Uncharacterized protein</fullName>
    </submittedName>
</protein>
<dbReference type="EMBL" id="OOIQ01000011">
    <property type="protein sequence ID" value="SPO46798.1"/>
    <property type="molecule type" value="Genomic_DNA"/>
</dbReference>
<gene>
    <name evidence="1" type="ORF">PSANT_04484</name>
</gene>
<comment type="caution">
    <text evidence="1">The sequence shown here is derived from an EMBL/GenBank/DDBJ whole genome shotgun (WGS) entry which is preliminary data.</text>
</comment>
<evidence type="ECO:0000313" key="2">
    <source>
        <dbReference type="Proteomes" id="UP000325008"/>
    </source>
</evidence>